<gene>
    <name evidence="2" type="ORF">SEVIR_5G068200v2</name>
</gene>
<dbReference type="Proteomes" id="UP000298652">
    <property type="component" value="Chromosome 5"/>
</dbReference>
<keyword evidence="3" id="KW-1185">Reference proteome</keyword>
<feature type="compositionally biased region" description="Basic residues" evidence="1">
    <location>
        <begin position="82"/>
        <end position="94"/>
    </location>
</feature>
<feature type="compositionally biased region" description="Gly residues" evidence="1">
    <location>
        <begin position="66"/>
        <end position="81"/>
    </location>
</feature>
<evidence type="ECO:0000256" key="1">
    <source>
        <dbReference type="SAM" id="MobiDB-lite"/>
    </source>
</evidence>
<feature type="compositionally biased region" description="Low complexity" evidence="1">
    <location>
        <begin position="112"/>
        <end position="122"/>
    </location>
</feature>
<dbReference type="Gramene" id="TKW12942">
    <property type="protein sequence ID" value="TKW12942"/>
    <property type="gene ID" value="SEVIR_5G068200v2"/>
</dbReference>
<dbReference type="EMBL" id="CM016556">
    <property type="protein sequence ID" value="TKW12942.1"/>
    <property type="molecule type" value="Genomic_DNA"/>
</dbReference>
<feature type="region of interest" description="Disordered" evidence="1">
    <location>
        <begin position="66"/>
        <end position="180"/>
    </location>
</feature>
<organism evidence="2 3">
    <name type="scientific">Setaria viridis</name>
    <name type="common">Green bristlegrass</name>
    <name type="synonym">Setaria italica subsp. viridis</name>
    <dbReference type="NCBI Taxonomy" id="4556"/>
    <lineage>
        <taxon>Eukaryota</taxon>
        <taxon>Viridiplantae</taxon>
        <taxon>Streptophyta</taxon>
        <taxon>Embryophyta</taxon>
        <taxon>Tracheophyta</taxon>
        <taxon>Spermatophyta</taxon>
        <taxon>Magnoliopsida</taxon>
        <taxon>Liliopsida</taxon>
        <taxon>Poales</taxon>
        <taxon>Poaceae</taxon>
        <taxon>PACMAD clade</taxon>
        <taxon>Panicoideae</taxon>
        <taxon>Panicodae</taxon>
        <taxon>Paniceae</taxon>
        <taxon>Cenchrinae</taxon>
        <taxon>Setaria</taxon>
    </lineage>
</organism>
<evidence type="ECO:0000313" key="2">
    <source>
        <dbReference type="EMBL" id="TKW12942.1"/>
    </source>
</evidence>
<proteinExistence type="predicted"/>
<name>A0A4U6UCP2_SETVI</name>
<reference evidence="2" key="1">
    <citation type="submission" date="2019-03" db="EMBL/GenBank/DDBJ databases">
        <title>WGS assembly of Setaria viridis.</title>
        <authorList>
            <person name="Huang P."/>
            <person name="Jenkins J."/>
            <person name="Grimwood J."/>
            <person name="Barry K."/>
            <person name="Healey A."/>
            <person name="Mamidi S."/>
            <person name="Sreedasyam A."/>
            <person name="Shu S."/>
            <person name="Feldman M."/>
            <person name="Wu J."/>
            <person name="Yu Y."/>
            <person name="Chen C."/>
            <person name="Johnson J."/>
            <person name="Rokhsar D."/>
            <person name="Baxter I."/>
            <person name="Schmutz J."/>
            <person name="Brutnell T."/>
            <person name="Kellogg E."/>
        </authorList>
    </citation>
    <scope>NUCLEOTIDE SEQUENCE [LARGE SCALE GENOMIC DNA]</scope>
</reference>
<accession>A0A4U6UCP2</accession>
<evidence type="ECO:0000313" key="3">
    <source>
        <dbReference type="Proteomes" id="UP000298652"/>
    </source>
</evidence>
<protein>
    <submittedName>
        <fullName evidence="2">Uncharacterized protein</fullName>
    </submittedName>
</protein>
<feature type="compositionally biased region" description="Basic and acidic residues" evidence="1">
    <location>
        <begin position="123"/>
        <end position="136"/>
    </location>
</feature>
<sequence length="180" mass="18646">MAVAVGIGDASEISLINPAGSLLPAPRIALQQAVSAAALWHWRVGSFSHNSSSRPVQLTFVCGRSGGVGTDGGGGGGSGGHGRWRRGRGHRRRGGAVGGAGGGRRRGGADGAAGSASACAGRGVDRAGEGPAKEQWRWGPARRWPGVRSQERRKKKGVGRRRRKKEQERSIAAIERSNEG</sequence>
<feature type="compositionally biased region" description="Basic residues" evidence="1">
    <location>
        <begin position="151"/>
        <end position="164"/>
    </location>
</feature>
<dbReference type="AlphaFoldDB" id="A0A4U6UCP2"/>